<dbReference type="InterPro" id="IPR000847">
    <property type="entry name" value="LysR_HTH_N"/>
</dbReference>
<dbReference type="PROSITE" id="PS50931">
    <property type="entry name" value="HTH_LYSR"/>
    <property type="match status" value="1"/>
</dbReference>
<evidence type="ECO:0000313" key="7">
    <source>
        <dbReference type="EMBL" id="SDG29274.1"/>
    </source>
</evidence>
<dbReference type="Pfam" id="PF00126">
    <property type="entry name" value="HTH_1"/>
    <property type="match status" value="1"/>
</dbReference>
<dbReference type="STRING" id="1082479.SAMN05216241_10850"/>
<evidence type="ECO:0000256" key="5">
    <source>
        <dbReference type="ARBA" id="ARBA00023163"/>
    </source>
</evidence>
<sequence>MTSLREMGYIAAVAAEGHVGRAAARCGVSQPTLSGALKKVEDDLGVTLFERSGRALALTAEGRSLVAQARRVLDEAGRFDEMARGFSRPLSGKLAVGVIPTLSPYLLPLCLKPLERAFPDLQLAVREATTDELLAGVGAHEHDALLLATPPADDARLDGEVLFDEPFYFLCHADGPLADRDSVAMAEVAEQPLMLLTDGHCLGDQARELCATVVGQGPWEADFSATSIETLRQMVAFGMGATLLPALAVHATGPLPESVRAIPIVDPRAGRRVRMVWRRRHPWADHLPAIARVLRETAREVPFVA</sequence>
<protein>
    <submittedName>
        <fullName evidence="7">LysR family transcriptional regulator, hydrogen peroxide-inducible genes activator</fullName>
    </submittedName>
</protein>
<comment type="similarity">
    <text evidence="1">Belongs to the LysR transcriptional regulatory family.</text>
</comment>
<evidence type="ECO:0000313" key="8">
    <source>
        <dbReference type="Proteomes" id="UP000199415"/>
    </source>
</evidence>
<dbReference type="GO" id="GO:0003700">
    <property type="term" value="F:DNA-binding transcription factor activity"/>
    <property type="evidence" value="ECO:0007669"/>
    <property type="project" value="InterPro"/>
</dbReference>
<feature type="domain" description="HTH lysR-type" evidence="6">
    <location>
        <begin position="1"/>
        <end position="59"/>
    </location>
</feature>
<dbReference type="PANTHER" id="PTHR30346">
    <property type="entry name" value="TRANSCRIPTIONAL DUAL REGULATOR HCAR-RELATED"/>
    <property type="match status" value="1"/>
</dbReference>
<dbReference type="InterPro" id="IPR036390">
    <property type="entry name" value="WH_DNA-bd_sf"/>
</dbReference>
<evidence type="ECO:0000259" key="6">
    <source>
        <dbReference type="PROSITE" id="PS50931"/>
    </source>
</evidence>
<dbReference type="RefSeq" id="WP_090020669.1">
    <property type="nucleotide sequence ID" value="NZ_FNCE01000008.1"/>
</dbReference>
<dbReference type="InterPro" id="IPR036388">
    <property type="entry name" value="WH-like_DNA-bd_sf"/>
</dbReference>
<keyword evidence="4" id="KW-0010">Activator</keyword>
<dbReference type="Pfam" id="PF03466">
    <property type="entry name" value="LysR_substrate"/>
    <property type="match status" value="1"/>
</dbReference>
<name>A0A1G7T2K8_9PROT</name>
<dbReference type="CDD" id="cd08411">
    <property type="entry name" value="PBP2_OxyR"/>
    <property type="match status" value="1"/>
</dbReference>
<dbReference type="Gene3D" id="1.10.10.10">
    <property type="entry name" value="Winged helix-like DNA-binding domain superfamily/Winged helix DNA-binding domain"/>
    <property type="match status" value="1"/>
</dbReference>
<dbReference type="InterPro" id="IPR005119">
    <property type="entry name" value="LysR_subst-bd"/>
</dbReference>
<dbReference type="GO" id="GO:0003677">
    <property type="term" value="F:DNA binding"/>
    <property type="evidence" value="ECO:0007669"/>
    <property type="project" value="UniProtKB-KW"/>
</dbReference>
<gene>
    <name evidence="7" type="ORF">SAMN05216241_10850</name>
</gene>
<dbReference type="GO" id="GO:0032993">
    <property type="term" value="C:protein-DNA complex"/>
    <property type="evidence" value="ECO:0007669"/>
    <property type="project" value="TreeGrafter"/>
</dbReference>
<keyword evidence="3" id="KW-0238">DNA-binding</keyword>
<organism evidence="7 8">
    <name type="scientific">Limimonas halophila</name>
    <dbReference type="NCBI Taxonomy" id="1082479"/>
    <lineage>
        <taxon>Bacteria</taxon>
        <taxon>Pseudomonadati</taxon>
        <taxon>Pseudomonadota</taxon>
        <taxon>Alphaproteobacteria</taxon>
        <taxon>Rhodospirillales</taxon>
        <taxon>Rhodovibrionaceae</taxon>
        <taxon>Limimonas</taxon>
    </lineage>
</organism>
<keyword evidence="8" id="KW-1185">Reference proteome</keyword>
<dbReference type="SUPFAM" id="SSF46785">
    <property type="entry name" value="Winged helix' DNA-binding domain"/>
    <property type="match status" value="1"/>
</dbReference>
<dbReference type="Proteomes" id="UP000199415">
    <property type="component" value="Unassembled WGS sequence"/>
</dbReference>
<proteinExistence type="inferred from homology"/>
<dbReference type="Gene3D" id="3.40.190.10">
    <property type="entry name" value="Periplasmic binding protein-like II"/>
    <property type="match status" value="2"/>
</dbReference>
<keyword evidence="2" id="KW-0805">Transcription regulation</keyword>
<accession>A0A1G7T2K8</accession>
<evidence type="ECO:0000256" key="3">
    <source>
        <dbReference type="ARBA" id="ARBA00023125"/>
    </source>
</evidence>
<reference evidence="7 8" key="1">
    <citation type="submission" date="2016-10" db="EMBL/GenBank/DDBJ databases">
        <authorList>
            <person name="de Groot N.N."/>
        </authorList>
    </citation>
    <scope>NUCLEOTIDE SEQUENCE [LARGE SCALE GENOMIC DNA]</scope>
    <source>
        <strain evidence="7 8">DSM 25584</strain>
    </source>
</reference>
<dbReference type="OrthoDB" id="9775392at2"/>
<evidence type="ECO:0000256" key="1">
    <source>
        <dbReference type="ARBA" id="ARBA00009437"/>
    </source>
</evidence>
<dbReference type="AlphaFoldDB" id="A0A1G7T2K8"/>
<dbReference type="FunFam" id="1.10.10.10:FF:000001">
    <property type="entry name" value="LysR family transcriptional regulator"/>
    <property type="match status" value="1"/>
</dbReference>
<dbReference type="PRINTS" id="PR00039">
    <property type="entry name" value="HTHLYSR"/>
</dbReference>
<dbReference type="EMBL" id="FNCE01000008">
    <property type="protein sequence ID" value="SDG29274.1"/>
    <property type="molecule type" value="Genomic_DNA"/>
</dbReference>
<keyword evidence="5" id="KW-0804">Transcription</keyword>
<dbReference type="PANTHER" id="PTHR30346:SF26">
    <property type="entry name" value="HYDROGEN PEROXIDE-INDUCIBLE GENES ACTIVATOR"/>
    <property type="match status" value="1"/>
</dbReference>
<dbReference type="SUPFAM" id="SSF53850">
    <property type="entry name" value="Periplasmic binding protein-like II"/>
    <property type="match status" value="1"/>
</dbReference>
<evidence type="ECO:0000256" key="4">
    <source>
        <dbReference type="ARBA" id="ARBA00023159"/>
    </source>
</evidence>
<evidence type="ECO:0000256" key="2">
    <source>
        <dbReference type="ARBA" id="ARBA00023015"/>
    </source>
</evidence>